<gene>
    <name evidence="3" type="ORF">GCM10022229_14940</name>
</gene>
<dbReference type="InterPro" id="IPR036147">
    <property type="entry name" value="Anti-sigma_E_RseA_N_sf"/>
</dbReference>
<dbReference type="SUPFAM" id="SSF89069">
    <property type="entry name" value="N-terminal, cytoplasmic domain of anti-sigmaE factor RseA"/>
    <property type="match status" value="1"/>
</dbReference>
<dbReference type="PANTHER" id="PTHR38104">
    <property type="match status" value="1"/>
</dbReference>
<protein>
    <submittedName>
        <fullName evidence="3">Sigma-E factor negative regulatory protein</fullName>
    </submittedName>
</protein>
<evidence type="ECO:0000313" key="4">
    <source>
        <dbReference type="Proteomes" id="UP001501727"/>
    </source>
</evidence>
<feature type="region of interest" description="Disordered" evidence="1">
    <location>
        <begin position="135"/>
        <end position="175"/>
    </location>
</feature>
<dbReference type="Proteomes" id="UP001501727">
    <property type="component" value="Unassembled WGS sequence"/>
</dbReference>
<comment type="caution">
    <text evidence="3">The sequence shown here is derived from an EMBL/GenBank/DDBJ whole genome shotgun (WGS) entry which is preliminary data.</text>
</comment>
<evidence type="ECO:0000259" key="2">
    <source>
        <dbReference type="Pfam" id="PF03872"/>
    </source>
</evidence>
<keyword evidence="4" id="KW-1185">Reference proteome</keyword>
<feature type="region of interest" description="Disordered" evidence="1">
    <location>
        <begin position="191"/>
        <end position="220"/>
    </location>
</feature>
<name>A0ABP7MG73_9GAMM</name>
<reference evidence="4" key="1">
    <citation type="journal article" date="2019" name="Int. J. Syst. Evol. Microbiol.">
        <title>The Global Catalogue of Microorganisms (GCM) 10K type strain sequencing project: providing services to taxonomists for standard genome sequencing and annotation.</title>
        <authorList>
            <consortium name="The Broad Institute Genomics Platform"/>
            <consortium name="The Broad Institute Genome Sequencing Center for Infectious Disease"/>
            <person name="Wu L."/>
            <person name="Ma J."/>
        </authorList>
    </citation>
    <scope>NUCLEOTIDE SEQUENCE [LARGE SCALE GENOMIC DNA]</scope>
    <source>
        <strain evidence="4">JCM 16916</strain>
    </source>
</reference>
<dbReference type="InterPro" id="IPR052383">
    <property type="entry name" value="Anti-sigma-E_RseA-like"/>
</dbReference>
<dbReference type="EMBL" id="BAAAZU010000006">
    <property type="protein sequence ID" value="GAA3922155.1"/>
    <property type="molecule type" value="Genomic_DNA"/>
</dbReference>
<feature type="region of interest" description="Disordered" evidence="1">
    <location>
        <begin position="292"/>
        <end position="329"/>
    </location>
</feature>
<feature type="compositionally biased region" description="Polar residues" evidence="1">
    <location>
        <begin position="139"/>
        <end position="152"/>
    </location>
</feature>
<accession>A0ABP7MG73</accession>
<feature type="compositionally biased region" description="Low complexity" evidence="1">
    <location>
        <begin position="154"/>
        <end position="174"/>
    </location>
</feature>
<dbReference type="PANTHER" id="PTHR38104:SF1">
    <property type="entry name" value="ANTI-SIGMA-E FACTOR RSEA"/>
    <property type="match status" value="1"/>
</dbReference>
<sequence length="329" mass="34480">MNHSDDMTQTDTRIDKLHDHHRQQLSAMLDGELLPDQARFMLRRLEHDGELAACWERWQVCGDILRGRHEALLPADFSRRVADAIAGQDQAAAVATDEASTRRPRWARWGGGAALAASVAMAALFVGRQAPELVEPEPNQEQMQVVASTSTPDAAARTPSPAPESAPAAPVGAPDTTSTLAAAAVAVAEVPRRAAERRSSNAQQQRAAARNRRTAEAPVRVAAASRAAPAGAVNSGAAANAVASNPVLVADTGVVTAAPAATAADLFPVEPAQSRPWPRAILPGFPAQDAFTASYGGAAPEQHPFHPFEPHVELDLPARGPQPGASGPR</sequence>
<evidence type="ECO:0000313" key="3">
    <source>
        <dbReference type="EMBL" id="GAA3922155.1"/>
    </source>
</evidence>
<proteinExistence type="predicted"/>
<dbReference type="CDD" id="cd16328">
    <property type="entry name" value="RseA_N"/>
    <property type="match status" value="1"/>
</dbReference>
<dbReference type="RefSeq" id="WP_344759344.1">
    <property type="nucleotide sequence ID" value="NZ_BAAAZU010000006.1"/>
</dbReference>
<feature type="compositionally biased region" description="Basic and acidic residues" evidence="1">
    <location>
        <begin position="303"/>
        <end position="316"/>
    </location>
</feature>
<organism evidence="3 4">
    <name type="scientific">Luteimonas lutimaris</name>
    <dbReference type="NCBI Taxonomy" id="698645"/>
    <lineage>
        <taxon>Bacteria</taxon>
        <taxon>Pseudomonadati</taxon>
        <taxon>Pseudomonadota</taxon>
        <taxon>Gammaproteobacteria</taxon>
        <taxon>Lysobacterales</taxon>
        <taxon>Lysobacteraceae</taxon>
        <taxon>Luteimonas</taxon>
    </lineage>
</organism>
<feature type="domain" description="Anti sigma-E protein RseA N-terminal" evidence="2">
    <location>
        <begin position="23"/>
        <end position="105"/>
    </location>
</feature>
<dbReference type="InterPro" id="IPR005572">
    <property type="entry name" value="Anti-sigma_E_RseA_N"/>
</dbReference>
<dbReference type="Pfam" id="PF03872">
    <property type="entry name" value="RseA_N"/>
    <property type="match status" value="1"/>
</dbReference>
<evidence type="ECO:0000256" key="1">
    <source>
        <dbReference type="SAM" id="MobiDB-lite"/>
    </source>
</evidence>
<dbReference type="Gene3D" id="1.10.10.880">
    <property type="entry name" value="Anti sigma-E protein RseA, N-terminal domain"/>
    <property type="match status" value="1"/>
</dbReference>